<evidence type="ECO:0000256" key="3">
    <source>
        <dbReference type="ARBA" id="ARBA00022723"/>
    </source>
</evidence>
<protein>
    <submittedName>
        <fullName evidence="7">M20/M25/M40 family metallo-hydrolase</fullName>
    </submittedName>
</protein>
<dbReference type="Gene3D" id="3.40.630.10">
    <property type="entry name" value="Zn peptidases"/>
    <property type="match status" value="1"/>
</dbReference>
<dbReference type="Pfam" id="PF01546">
    <property type="entry name" value="Peptidase_M20"/>
    <property type="match status" value="1"/>
</dbReference>
<dbReference type="InterPro" id="IPR001261">
    <property type="entry name" value="ArgE/DapE_CS"/>
</dbReference>
<comment type="caution">
    <text evidence="7">The sequence shown here is derived from an EMBL/GenBank/DDBJ whole genome shotgun (WGS) entry which is preliminary data.</text>
</comment>
<proteinExistence type="inferred from homology"/>
<dbReference type="InterPro" id="IPR036264">
    <property type="entry name" value="Bact_exopeptidase_dim_dom"/>
</dbReference>
<dbReference type="AlphaFoldDB" id="A0A7C4BAS2"/>
<dbReference type="Gene3D" id="1.10.150.900">
    <property type="match status" value="1"/>
</dbReference>
<comment type="cofactor">
    <cofactor evidence="1">
        <name>Zn(2+)</name>
        <dbReference type="ChEBI" id="CHEBI:29105"/>
    </cofactor>
</comment>
<evidence type="ECO:0000256" key="2">
    <source>
        <dbReference type="ARBA" id="ARBA00006247"/>
    </source>
</evidence>
<dbReference type="PANTHER" id="PTHR43808">
    <property type="entry name" value="ACETYLORNITHINE DEACETYLASE"/>
    <property type="match status" value="1"/>
</dbReference>
<reference evidence="7" key="1">
    <citation type="journal article" date="2020" name="mSystems">
        <title>Genome- and Community-Level Interaction Insights into Carbon Utilization and Element Cycling Functions of Hydrothermarchaeota in Hydrothermal Sediment.</title>
        <authorList>
            <person name="Zhou Z."/>
            <person name="Liu Y."/>
            <person name="Xu W."/>
            <person name="Pan J."/>
            <person name="Luo Z.H."/>
            <person name="Li M."/>
        </authorList>
    </citation>
    <scope>NUCLEOTIDE SEQUENCE [LARGE SCALE GENOMIC DNA]</scope>
    <source>
        <strain evidence="7">SpSt-735</strain>
    </source>
</reference>
<feature type="domain" description="Peptidase M20 dimerisation" evidence="6">
    <location>
        <begin position="185"/>
        <end position="329"/>
    </location>
</feature>
<keyword evidence="5" id="KW-0862">Zinc</keyword>
<comment type="similarity">
    <text evidence="2">Belongs to the peptidase M20A family.</text>
</comment>
<evidence type="ECO:0000256" key="4">
    <source>
        <dbReference type="ARBA" id="ARBA00022801"/>
    </source>
</evidence>
<dbReference type="Pfam" id="PF07687">
    <property type="entry name" value="M20_dimer"/>
    <property type="match status" value="1"/>
</dbReference>
<keyword evidence="4 7" id="KW-0378">Hydrolase</keyword>
<dbReference type="SUPFAM" id="SSF55031">
    <property type="entry name" value="Bacterial exopeptidase dimerisation domain"/>
    <property type="match status" value="1"/>
</dbReference>
<keyword evidence="3" id="KW-0479">Metal-binding</keyword>
<accession>A0A7C4BAS2</accession>
<dbReference type="InterPro" id="IPR050072">
    <property type="entry name" value="Peptidase_M20A"/>
</dbReference>
<dbReference type="SUPFAM" id="SSF53187">
    <property type="entry name" value="Zn-dependent exopeptidases"/>
    <property type="match status" value="1"/>
</dbReference>
<evidence type="ECO:0000313" key="7">
    <source>
        <dbReference type="EMBL" id="HGI44453.1"/>
    </source>
</evidence>
<dbReference type="PANTHER" id="PTHR43808:SF8">
    <property type="entry name" value="PEPTIDASE M20 DIMERISATION DOMAIN-CONTAINING PROTEIN"/>
    <property type="match status" value="1"/>
</dbReference>
<evidence type="ECO:0000256" key="1">
    <source>
        <dbReference type="ARBA" id="ARBA00001947"/>
    </source>
</evidence>
<dbReference type="InterPro" id="IPR002933">
    <property type="entry name" value="Peptidase_M20"/>
</dbReference>
<sequence>MQDSSTSWVVDLLSRLIQVDTTNPPGNETAAAKLLAEELEGRGVEYKLLESAPGRGSIVAWAESKEPGPSLLLLSHLDVVPARADEWSVDPFSGVVKDGFVWGRGALDDKLSVAVMLRVFLDLVDSKGFRGRLIYAATADEEMGGGMGAEWLVEKHPELVRADYVLNEGGGFEIPGKRSVFLVQTAEKGVYWFKLKFKGRPGHASMPKSGDNALLKAAEAALRLSGRSPPLSLNQHVKLFIERMLESRGMPPPLPKLFSAKPLASLVPRLVGESAPMLDAMLRNTLAPTVARGGDKVNVIPSSCELGVDCRLLPGYGEEWVRGYVSSVLKGLDYELEFIHRDQATESPLNTPLYAAIERAVSAEVPGALVSPYMSTGGTDSRFFRVAFGSAAYGFVPVRADVPVSELLKMIHGVDERVSLKNVEFCYRLTRRVLEAFYSQ</sequence>
<dbReference type="GO" id="GO:0016787">
    <property type="term" value="F:hydrolase activity"/>
    <property type="evidence" value="ECO:0007669"/>
    <property type="project" value="UniProtKB-KW"/>
</dbReference>
<dbReference type="GO" id="GO:0046872">
    <property type="term" value="F:metal ion binding"/>
    <property type="evidence" value="ECO:0007669"/>
    <property type="project" value="UniProtKB-KW"/>
</dbReference>
<name>A0A7C4BAS2_THEPE</name>
<evidence type="ECO:0000256" key="5">
    <source>
        <dbReference type="ARBA" id="ARBA00022833"/>
    </source>
</evidence>
<organism evidence="7">
    <name type="scientific">Thermofilum pendens</name>
    <dbReference type="NCBI Taxonomy" id="2269"/>
    <lineage>
        <taxon>Archaea</taxon>
        <taxon>Thermoproteota</taxon>
        <taxon>Thermoprotei</taxon>
        <taxon>Thermofilales</taxon>
        <taxon>Thermofilaceae</taxon>
        <taxon>Thermofilum</taxon>
    </lineage>
</organism>
<gene>
    <name evidence="7" type="ORF">ENV17_08730</name>
</gene>
<dbReference type="Gene3D" id="3.30.70.360">
    <property type="match status" value="1"/>
</dbReference>
<dbReference type="PROSITE" id="PS00758">
    <property type="entry name" value="ARGE_DAPE_CPG2_1"/>
    <property type="match status" value="1"/>
</dbReference>
<dbReference type="EMBL" id="DTFI01000261">
    <property type="protein sequence ID" value="HGI44453.1"/>
    <property type="molecule type" value="Genomic_DNA"/>
</dbReference>
<evidence type="ECO:0000259" key="6">
    <source>
        <dbReference type="Pfam" id="PF07687"/>
    </source>
</evidence>
<dbReference type="InterPro" id="IPR011650">
    <property type="entry name" value="Peptidase_M20_dimer"/>
</dbReference>